<reference evidence="2" key="2">
    <citation type="journal article" date="2007" name="Science">
        <title>Draft genome sequence of the sexually transmitted pathogen Trichomonas vaginalis.</title>
        <authorList>
            <person name="Carlton J.M."/>
            <person name="Hirt R.P."/>
            <person name="Silva J.C."/>
            <person name="Delcher A.L."/>
            <person name="Schatz M."/>
            <person name="Zhao Q."/>
            <person name="Wortman J.R."/>
            <person name="Bidwell S.L."/>
            <person name="Alsmark U.C.M."/>
            <person name="Besteiro S."/>
            <person name="Sicheritz-Ponten T."/>
            <person name="Noel C.J."/>
            <person name="Dacks J.B."/>
            <person name="Foster P.G."/>
            <person name="Simillion C."/>
            <person name="Van de Peer Y."/>
            <person name="Miranda-Saavedra D."/>
            <person name="Barton G.J."/>
            <person name="Westrop G.D."/>
            <person name="Mueller S."/>
            <person name="Dessi D."/>
            <person name="Fiori P.L."/>
            <person name="Ren Q."/>
            <person name="Paulsen I."/>
            <person name="Zhang H."/>
            <person name="Bastida-Corcuera F.D."/>
            <person name="Simoes-Barbosa A."/>
            <person name="Brown M.T."/>
            <person name="Hayes R.D."/>
            <person name="Mukherjee M."/>
            <person name="Okumura C.Y."/>
            <person name="Schneider R."/>
            <person name="Smith A.J."/>
            <person name="Vanacova S."/>
            <person name="Villalvazo M."/>
            <person name="Haas B.J."/>
            <person name="Pertea M."/>
            <person name="Feldblyum T.V."/>
            <person name="Utterback T.R."/>
            <person name="Shu C.L."/>
            <person name="Osoegawa K."/>
            <person name="de Jong P.J."/>
            <person name="Hrdy I."/>
            <person name="Horvathova L."/>
            <person name="Zubacova Z."/>
            <person name="Dolezal P."/>
            <person name="Malik S.B."/>
            <person name="Logsdon J.M. Jr."/>
            <person name="Henze K."/>
            <person name="Gupta A."/>
            <person name="Wang C.C."/>
            <person name="Dunne R.L."/>
            <person name="Upcroft J.A."/>
            <person name="Upcroft P."/>
            <person name="White O."/>
            <person name="Salzberg S.L."/>
            <person name="Tang P."/>
            <person name="Chiu C.-H."/>
            <person name="Lee Y.-S."/>
            <person name="Embley T.M."/>
            <person name="Coombs G.H."/>
            <person name="Mottram J.C."/>
            <person name="Tachezy J."/>
            <person name="Fraser-Liggett C.M."/>
            <person name="Johnson P.J."/>
        </authorList>
    </citation>
    <scope>NUCLEOTIDE SEQUENCE [LARGE SCALE GENOMIC DNA]</scope>
    <source>
        <strain evidence="2">G3</strain>
    </source>
</reference>
<dbReference type="SUPFAM" id="SSF48403">
    <property type="entry name" value="Ankyrin repeat"/>
    <property type="match status" value="1"/>
</dbReference>
<name>A2DLJ9_TRIV3</name>
<organism evidence="2 3">
    <name type="scientific">Trichomonas vaginalis (strain ATCC PRA-98 / G3)</name>
    <dbReference type="NCBI Taxonomy" id="412133"/>
    <lineage>
        <taxon>Eukaryota</taxon>
        <taxon>Metamonada</taxon>
        <taxon>Parabasalia</taxon>
        <taxon>Trichomonadida</taxon>
        <taxon>Trichomonadidae</taxon>
        <taxon>Trichomonas</taxon>
    </lineage>
</organism>
<dbReference type="OrthoDB" id="10667561at2759"/>
<proteinExistence type="predicted"/>
<dbReference type="PANTHER" id="PTHR24159:SF5">
    <property type="entry name" value="ANK_REP_REGION DOMAIN-CONTAINING PROTEIN"/>
    <property type="match status" value="1"/>
</dbReference>
<dbReference type="InterPro" id="IPR036770">
    <property type="entry name" value="Ankyrin_rpt-contain_sf"/>
</dbReference>
<dbReference type="KEGG" id="tva:5464159"/>
<dbReference type="VEuPathDB" id="TrichDB:TVAG_062370"/>
<dbReference type="VEuPathDB" id="TrichDB:TVAGG3_0580110"/>
<protein>
    <recommendedName>
        <fullName evidence="4">DUF3447 domain-containing protein</fullName>
    </recommendedName>
</protein>
<sequence>MTSIYYTDSKYYLDFSNRKPIEVLKYPDQASKVIFGVSPTNIIQTSSQTIELIKNKKITIQMAIHLIQIFSKIRPKKIQLFAELYQNISNEFSHFIKPKNKKLAALLYYRGFRFESYEPEIEEEKIINLYPIESPFYYIAWDKIDDLKNKFPNLEINTRASDGLSPLDCAIKYGSELCFNFLKNIGAKYSRESSSYAVMGGNEYIFSQMIEDGESFDNMIYTALNYHNFEIAEYLQTNLGQFPESIAHSFLYGNYDVASHILYQGGSSRDYRIIFLFTLIIALSNYHYFHKHHQFI</sequence>
<keyword evidence="1" id="KW-0812">Transmembrane</keyword>
<dbReference type="SMR" id="A2DLJ9"/>
<feature type="transmembrane region" description="Helical" evidence="1">
    <location>
        <begin position="271"/>
        <end position="289"/>
    </location>
</feature>
<keyword evidence="3" id="KW-1185">Reference proteome</keyword>
<dbReference type="RefSeq" id="XP_001579618.1">
    <property type="nucleotide sequence ID" value="XM_001579568.1"/>
</dbReference>
<dbReference type="EMBL" id="DS113216">
    <property type="protein sequence ID" value="EAY18632.1"/>
    <property type="molecule type" value="Genomic_DNA"/>
</dbReference>
<keyword evidence="1" id="KW-0472">Membrane</keyword>
<accession>A2DLJ9</accession>
<reference evidence="2" key="1">
    <citation type="submission" date="2006-10" db="EMBL/GenBank/DDBJ databases">
        <authorList>
            <person name="Amadeo P."/>
            <person name="Zhao Q."/>
            <person name="Wortman J."/>
            <person name="Fraser-Liggett C."/>
            <person name="Carlton J."/>
        </authorList>
    </citation>
    <scope>NUCLEOTIDE SEQUENCE</scope>
    <source>
        <strain evidence="2">G3</strain>
    </source>
</reference>
<evidence type="ECO:0000313" key="3">
    <source>
        <dbReference type="Proteomes" id="UP000001542"/>
    </source>
</evidence>
<evidence type="ECO:0008006" key="4">
    <source>
        <dbReference type="Google" id="ProtNLM"/>
    </source>
</evidence>
<gene>
    <name evidence="2" type="ORF">TVAG_062370</name>
</gene>
<dbReference type="PANTHER" id="PTHR24159">
    <property type="match status" value="1"/>
</dbReference>
<keyword evidence="1" id="KW-1133">Transmembrane helix</keyword>
<evidence type="ECO:0000313" key="2">
    <source>
        <dbReference type="EMBL" id="EAY18632.1"/>
    </source>
</evidence>
<dbReference type="InParanoid" id="A2DLJ9"/>
<evidence type="ECO:0000256" key="1">
    <source>
        <dbReference type="SAM" id="Phobius"/>
    </source>
</evidence>
<dbReference type="AlphaFoldDB" id="A2DLJ9"/>
<dbReference type="Proteomes" id="UP000001542">
    <property type="component" value="Unassembled WGS sequence"/>
</dbReference>